<dbReference type="Proteomes" id="UP000001744">
    <property type="component" value="Unassembled WGS sequence"/>
</dbReference>
<dbReference type="Pfam" id="PF00149">
    <property type="entry name" value="Metallophos"/>
    <property type="match status" value="1"/>
</dbReference>
<comment type="similarity">
    <text evidence="2">Belongs to the endopolyphosphatase PPN1 family.</text>
</comment>
<dbReference type="CDD" id="cd00842">
    <property type="entry name" value="MPP_ASMase"/>
    <property type="match status" value="1"/>
</dbReference>
<dbReference type="InterPro" id="IPR041805">
    <property type="entry name" value="ASMase/PPN1_MPP"/>
</dbReference>
<dbReference type="eggNOG" id="KOG3770">
    <property type="taxonomic scope" value="Eukaryota"/>
</dbReference>
<feature type="compositionally biased region" description="Basic residues" evidence="12">
    <location>
        <begin position="437"/>
        <end position="449"/>
    </location>
</feature>
<sequence>MVRPFFNQACFFAFFVSLWNVWVAECATTESKPNLRGRFLHITDFHPDKYYSAGSSTSNYCHNHDEDLSTQKKARYLSPGPGYACDSSLALVNETLSWLSKHKDDVLGGLDFVLWTGDNSRHDNDNHFPRTRKEIAEANRDLVNWMVETFPDIPVVVSIGNNDIYPHNIMTAGPSLMIEDLEQAWEPILPEFERHIFQRGAYYVNEVIPNKLAVLSINTLYLSSKNAAVDGCPNKKHEAGTLHLRWLRVQLKLLRERGMKAYIIGHIPPTRDQWYDRCYSMFSRLMYQYRDVVISQLYGHMNVDHFAFMQYKHKHDVDVAQNERTISIRSAQPNYLVNLISNQYEALPAVPLNENDSVIDDKVKSYSVAVVGASIIPEMFPSFRVYEYNVTGTESLQSAERMTEVEDDEDCAEEDELCLLELSEDGDENGDIVDAMKKKKKKNKKKKRAVPGSPGPAYQPQPFTPTGFTQYFLNTTEYIDADESTPIEFTVLYDSRSEPYYMKDLTVPEYVRLARRIAGKASKDEEPVASLQDPEISKKKKKKKKKKRDMNALAKTYVWRAYVGSRADVLDDDFYN</sequence>
<keyword evidence="9" id="KW-1133">Transmembrane helix</keyword>
<dbReference type="InterPro" id="IPR012358">
    <property type="entry name" value="EndopolyPtase_N1"/>
</dbReference>
<evidence type="ECO:0000313" key="15">
    <source>
        <dbReference type="EMBL" id="EEB05554.1"/>
    </source>
</evidence>
<name>B6JW03_SCHJY</name>
<evidence type="ECO:0000256" key="6">
    <source>
        <dbReference type="ARBA" id="ARBA00022692"/>
    </source>
</evidence>
<feature type="compositionally biased region" description="Basic residues" evidence="12">
    <location>
        <begin position="538"/>
        <end position="548"/>
    </location>
</feature>
<dbReference type="PANTHER" id="PTHR10340:SF55">
    <property type="entry name" value="ENDOPOLYPHOSPHATASE"/>
    <property type="match status" value="1"/>
</dbReference>
<evidence type="ECO:0000256" key="11">
    <source>
        <dbReference type="ARBA" id="ARBA00023180"/>
    </source>
</evidence>
<feature type="chain" id="PRO_5002847282" description="Endopolyphosphatase" evidence="13">
    <location>
        <begin position="27"/>
        <end position="576"/>
    </location>
</feature>
<protein>
    <recommendedName>
        <fullName evidence="4">Endopolyphosphatase</fullName>
        <ecNumber evidence="3">3.6.1.10</ecNumber>
    </recommendedName>
</protein>
<evidence type="ECO:0000259" key="14">
    <source>
        <dbReference type="Pfam" id="PF00149"/>
    </source>
</evidence>
<dbReference type="EMBL" id="KE651166">
    <property type="protein sequence ID" value="EEB05554.1"/>
    <property type="molecule type" value="Genomic_DNA"/>
</dbReference>
<accession>B6JW03</accession>
<dbReference type="PANTHER" id="PTHR10340">
    <property type="entry name" value="SPHINGOMYELIN PHOSPHODIESTERASE"/>
    <property type="match status" value="1"/>
</dbReference>
<dbReference type="GeneID" id="7051266"/>
<keyword evidence="5" id="KW-0926">Vacuole</keyword>
<evidence type="ECO:0000256" key="12">
    <source>
        <dbReference type="SAM" id="MobiDB-lite"/>
    </source>
</evidence>
<proteinExistence type="inferred from homology"/>
<comment type="subcellular location">
    <subcellularLocation>
        <location evidence="1">Vacuole membrane</location>
        <topology evidence="1">Single-pass type II membrane protein</topology>
    </subcellularLocation>
</comment>
<keyword evidence="10" id="KW-0472">Membrane</keyword>
<dbReference type="GO" id="GO:0006798">
    <property type="term" value="P:polyphosphate catabolic process"/>
    <property type="evidence" value="ECO:0000318"/>
    <property type="project" value="GO_Central"/>
</dbReference>
<dbReference type="JaponicusDB" id="SJAG_00570"/>
<keyword evidence="7" id="KW-0378">Hydrolase</keyword>
<dbReference type="InterPro" id="IPR004843">
    <property type="entry name" value="Calcineurin-like_PHP"/>
</dbReference>
<evidence type="ECO:0000256" key="13">
    <source>
        <dbReference type="SAM" id="SignalP"/>
    </source>
</evidence>
<evidence type="ECO:0000256" key="1">
    <source>
        <dbReference type="ARBA" id="ARBA00004576"/>
    </source>
</evidence>
<feature type="signal peptide" evidence="13">
    <location>
        <begin position="1"/>
        <end position="26"/>
    </location>
</feature>
<dbReference type="EC" id="3.6.1.10" evidence="3"/>
<evidence type="ECO:0000256" key="8">
    <source>
        <dbReference type="ARBA" id="ARBA00022968"/>
    </source>
</evidence>
<evidence type="ECO:0000256" key="4">
    <source>
        <dbReference type="ARBA" id="ARBA00014458"/>
    </source>
</evidence>
<dbReference type="PIRSF" id="PIRSF027093">
    <property type="entry name" value="EndopolyPtase_N1"/>
    <property type="match status" value="1"/>
</dbReference>
<feature type="domain" description="Calcineurin-like phosphoesterase" evidence="14">
    <location>
        <begin position="38"/>
        <end position="300"/>
    </location>
</feature>
<evidence type="ECO:0000256" key="3">
    <source>
        <dbReference type="ARBA" id="ARBA00012459"/>
    </source>
</evidence>
<dbReference type="OMA" id="WAERYSV"/>
<dbReference type="InterPro" id="IPR029052">
    <property type="entry name" value="Metallo-depent_PP-like"/>
</dbReference>
<dbReference type="GO" id="GO:0004309">
    <property type="term" value="F:exopolyphosphatase activity"/>
    <property type="evidence" value="ECO:0000318"/>
    <property type="project" value="GO_Central"/>
</dbReference>
<keyword evidence="13" id="KW-0732">Signal</keyword>
<feature type="compositionally biased region" description="Pro residues" evidence="12">
    <location>
        <begin position="453"/>
        <end position="463"/>
    </location>
</feature>
<evidence type="ECO:0000256" key="7">
    <source>
        <dbReference type="ARBA" id="ARBA00022801"/>
    </source>
</evidence>
<keyword evidence="6" id="KW-0812">Transmembrane</keyword>
<dbReference type="STRING" id="402676.B6JW03"/>
<dbReference type="GO" id="GO:0005774">
    <property type="term" value="C:vacuolar membrane"/>
    <property type="evidence" value="ECO:0007669"/>
    <property type="project" value="UniProtKB-SubCell"/>
</dbReference>
<keyword evidence="8" id="KW-0735">Signal-anchor</keyword>
<dbReference type="HOGENOM" id="CLU_013424_1_1_1"/>
<dbReference type="OrthoDB" id="348678at2759"/>
<keyword evidence="16" id="KW-1185">Reference proteome</keyword>
<dbReference type="RefSeq" id="XP_002171847.1">
    <property type="nucleotide sequence ID" value="XM_002171811.2"/>
</dbReference>
<dbReference type="AlphaFoldDB" id="B6JW03"/>
<dbReference type="VEuPathDB" id="FungiDB:SJAG_00570"/>
<keyword evidence="11" id="KW-0325">Glycoprotein</keyword>
<dbReference type="GO" id="GO:0000324">
    <property type="term" value="C:fungal-type vacuole"/>
    <property type="evidence" value="ECO:0000318"/>
    <property type="project" value="GO_Central"/>
</dbReference>
<dbReference type="GO" id="GO:0000298">
    <property type="term" value="F:endopolyphosphatase activity"/>
    <property type="evidence" value="ECO:0000318"/>
    <property type="project" value="GO_Central"/>
</dbReference>
<reference evidence="15 16" key="1">
    <citation type="journal article" date="2011" name="Science">
        <title>Comparative functional genomics of the fission yeasts.</title>
        <authorList>
            <person name="Rhind N."/>
            <person name="Chen Z."/>
            <person name="Yassour M."/>
            <person name="Thompson D.A."/>
            <person name="Haas B.J."/>
            <person name="Habib N."/>
            <person name="Wapinski I."/>
            <person name="Roy S."/>
            <person name="Lin M.F."/>
            <person name="Heiman D.I."/>
            <person name="Young S.K."/>
            <person name="Furuya K."/>
            <person name="Guo Y."/>
            <person name="Pidoux A."/>
            <person name="Chen H.M."/>
            <person name="Robbertse B."/>
            <person name="Goldberg J.M."/>
            <person name="Aoki K."/>
            <person name="Bayne E.H."/>
            <person name="Berlin A.M."/>
            <person name="Desjardins C.A."/>
            <person name="Dobbs E."/>
            <person name="Dukaj L."/>
            <person name="Fan L."/>
            <person name="FitzGerald M.G."/>
            <person name="French C."/>
            <person name="Gujja S."/>
            <person name="Hansen K."/>
            <person name="Keifenheim D."/>
            <person name="Levin J.Z."/>
            <person name="Mosher R.A."/>
            <person name="Mueller C.A."/>
            <person name="Pfiffner J."/>
            <person name="Priest M."/>
            <person name="Russ C."/>
            <person name="Smialowska A."/>
            <person name="Swoboda P."/>
            <person name="Sykes S.M."/>
            <person name="Vaughn M."/>
            <person name="Vengrova S."/>
            <person name="Yoder R."/>
            <person name="Zeng Q."/>
            <person name="Allshire R."/>
            <person name="Baulcombe D."/>
            <person name="Birren B.W."/>
            <person name="Brown W."/>
            <person name="Ekwall K."/>
            <person name="Kellis M."/>
            <person name="Leatherwood J."/>
            <person name="Levin H."/>
            <person name="Margalit H."/>
            <person name="Martienssen R."/>
            <person name="Nieduszynski C.A."/>
            <person name="Spatafora J.W."/>
            <person name="Friedman N."/>
            <person name="Dalgaard J.Z."/>
            <person name="Baumann P."/>
            <person name="Niki H."/>
            <person name="Regev A."/>
            <person name="Nusbaum C."/>
        </authorList>
    </citation>
    <scope>NUCLEOTIDE SEQUENCE [LARGE SCALE GENOMIC DNA]</scope>
    <source>
        <strain evidence="16">yFS275 / FY16936</strain>
    </source>
</reference>
<gene>
    <name evidence="15" type="ORF">SJAG_00570</name>
</gene>
<organism evidence="15 16">
    <name type="scientific">Schizosaccharomyces japonicus (strain yFS275 / FY16936)</name>
    <name type="common">Fission yeast</name>
    <dbReference type="NCBI Taxonomy" id="402676"/>
    <lineage>
        <taxon>Eukaryota</taxon>
        <taxon>Fungi</taxon>
        <taxon>Dikarya</taxon>
        <taxon>Ascomycota</taxon>
        <taxon>Taphrinomycotina</taxon>
        <taxon>Schizosaccharomycetes</taxon>
        <taxon>Schizosaccharomycetales</taxon>
        <taxon>Schizosaccharomycetaceae</taxon>
        <taxon>Schizosaccharomyces</taxon>
    </lineage>
</organism>
<dbReference type="SUPFAM" id="SSF56300">
    <property type="entry name" value="Metallo-dependent phosphatases"/>
    <property type="match status" value="1"/>
</dbReference>
<evidence type="ECO:0000256" key="9">
    <source>
        <dbReference type="ARBA" id="ARBA00022989"/>
    </source>
</evidence>
<evidence type="ECO:0000256" key="2">
    <source>
        <dbReference type="ARBA" id="ARBA00010399"/>
    </source>
</evidence>
<evidence type="ECO:0000313" key="16">
    <source>
        <dbReference type="Proteomes" id="UP000001744"/>
    </source>
</evidence>
<evidence type="ECO:0000256" key="5">
    <source>
        <dbReference type="ARBA" id="ARBA00022554"/>
    </source>
</evidence>
<feature type="region of interest" description="Disordered" evidence="12">
    <location>
        <begin position="437"/>
        <end position="463"/>
    </location>
</feature>
<feature type="region of interest" description="Disordered" evidence="12">
    <location>
        <begin position="522"/>
        <end position="550"/>
    </location>
</feature>
<evidence type="ECO:0000256" key="10">
    <source>
        <dbReference type="ARBA" id="ARBA00023136"/>
    </source>
</evidence>